<dbReference type="PANTHER" id="PTHR10587:SF78">
    <property type="entry name" value="PEPTIDOGLYCAN-N-ACETYLMURAMIC ACID DEACETYLASE PDAA"/>
    <property type="match status" value="1"/>
</dbReference>
<dbReference type="InterPro" id="IPR014235">
    <property type="entry name" value="Spore_PdaA"/>
</dbReference>
<protein>
    <submittedName>
        <fullName evidence="3">Delta-lactam-biosynthetic de-N-acetylase</fullName>
    </submittedName>
</protein>
<evidence type="ECO:0000313" key="3">
    <source>
        <dbReference type="EMBL" id="MED1202238.1"/>
    </source>
</evidence>
<feature type="signal peptide" evidence="1">
    <location>
        <begin position="1"/>
        <end position="23"/>
    </location>
</feature>
<accession>A0ABU6MC36</accession>
<dbReference type="CDD" id="cd10948">
    <property type="entry name" value="CE4_BsPdaA_like"/>
    <property type="match status" value="1"/>
</dbReference>
<dbReference type="InterPro" id="IPR002509">
    <property type="entry name" value="NODB_dom"/>
</dbReference>
<proteinExistence type="predicted"/>
<dbReference type="Pfam" id="PF01522">
    <property type="entry name" value="Polysacc_deac_1"/>
    <property type="match status" value="1"/>
</dbReference>
<sequence>MKKWLSTAFALTIAFSFTMQTQAASNKPIHWGFNKGHDGQQADAGKEYNEVLSKNGAFYKGNPNDKILYLTFDNGYENGYTIKVLDVLKKEKVPGIFFVTGHYLQSQPDLVKRMVNEGHLIGNHSWGHPDMTQISDAKIKEELDKVKTKATEITGVKEMRYMRPPRGILSARTIQVANQLGYKHVLWSLAFFDWDVNKQRGWKYSYDSIMSQVHPGAIILLHTVSKDNADALEKVIQDLKKQGYQFKSMDDFMNKEAQNQGINP</sequence>
<keyword evidence="1" id="KW-0732">Signal</keyword>
<feature type="domain" description="NodB homology" evidence="2">
    <location>
        <begin position="66"/>
        <end position="247"/>
    </location>
</feature>
<gene>
    <name evidence="3" type="primary">pdaA</name>
    <name evidence="3" type="ORF">P4T90_03925</name>
</gene>
<feature type="chain" id="PRO_5047023812" evidence="1">
    <location>
        <begin position="24"/>
        <end position="264"/>
    </location>
</feature>
<dbReference type="PROSITE" id="PS51677">
    <property type="entry name" value="NODB"/>
    <property type="match status" value="1"/>
</dbReference>
<dbReference type="SUPFAM" id="SSF88713">
    <property type="entry name" value="Glycoside hydrolase/deacetylase"/>
    <property type="match status" value="1"/>
</dbReference>
<organism evidence="3 4">
    <name type="scientific">Heyndrickxia acidicola</name>
    <dbReference type="NCBI Taxonomy" id="209389"/>
    <lineage>
        <taxon>Bacteria</taxon>
        <taxon>Bacillati</taxon>
        <taxon>Bacillota</taxon>
        <taxon>Bacilli</taxon>
        <taxon>Bacillales</taxon>
        <taxon>Bacillaceae</taxon>
        <taxon>Heyndrickxia</taxon>
    </lineage>
</organism>
<dbReference type="NCBIfam" id="TIGR02884">
    <property type="entry name" value="spore_pdaA"/>
    <property type="match status" value="1"/>
</dbReference>
<evidence type="ECO:0000313" key="4">
    <source>
        <dbReference type="Proteomes" id="UP001341444"/>
    </source>
</evidence>
<dbReference type="Gene3D" id="3.20.20.370">
    <property type="entry name" value="Glycoside hydrolase/deacetylase"/>
    <property type="match status" value="1"/>
</dbReference>
<comment type="caution">
    <text evidence="3">The sequence shown here is derived from an EMBL/GenBank/DDBJ whole genome shotgun (WGS) entry which is preliminary data.</text>
</comment>
<dbReference type="InterPro" id="IPR011330">
    <property type="entry name" value="Glyco_hydro/deAcase_b/a-brl"/>
</dbReference>
<keyword evidence="4" id="KW-1185">Reference proteome</keyword>
<evidence type="ECO:0000259" key="2">
    <source>
        <dbReference type="PROSITE" id="PS51677"/>
    </source>
</evidence>
<dbReference type="RefSeq" id="WP_066266745.1">
    <property type="nucleotide sequence ID" value="NZ_JARMAB010000005.1"/>
</dbReference>
<dbReference type="PANTHER" id="PTHR10587">
    <property type="entry name" value="GLYCOSYL TRANSFERASE-RELATED"/>
    <property type="match status" value="1"/>
</dbReference>
<evidence type="ECO:0000256" key="1">
    <source>
        <dbReference type="SAM" id="SignalP"/>
    </source>
</evidence>
<dbReference type="Proteomes" id="UP001341444">
    <property type="component" value="Unassembled WGS sequence"/>
</dbReference>
<dbReference type="InterPro" id="IPR050248">
    <property type="entry name" value="Polysacc_deacetylase_ArnD"/>
</dbReference>
<reference evidence="3 4" key="1">
    <citation type="submission" date="2023-03" db="EMBL/GenBank/DDBJ databases">
        <title>Bacillus Genome Sequencing.</title>
        <authorList>
            <person name="Dunlap C."/>
        </authorList>
    </citation>
    <scope>NUCLEOTIDE SEQUENCE [LARGE SCALE GENOMIC DNA]</scope>
    <source>
        <strain evidence="3 4">B-23453</strain>
    </source>
</reference>
<dbReference type="EMBL" id="JARMAB010000005">
    <property type="protein sequence ID" value="MED1202238.1"/>
    <property type="molecule type" value="Genomic_DNA"/>
</dbReference>
<name>A0ABU6MC36_9BACI</name>